<protein>
    <submittedName>
        <fullName evidence="1">Uncharacterized protein</fullName>
    </submittedName>
</protein>
<evidence type="ECO:0000313" key="3">
    <source>
        <dbReference type="Proteomes" id="UP000663842"/>
    </source>
</evidence>
<dbReference type="EMBL" id="CAJOBI010002648">
    <property type="protein sequence ID" value="CAF3938049.1"/>
    <property type="molecule type" value="Genomic_DNA"/>
</dbReference>
<accession>A0A819JGC6</accession>
<dbReference type="AlphaFoldDB" id="A0A819JGC6"/>
<organism evidence="1 3">
    <name type="scientific">Rotaria magnacalcarata</name>
    <dbReference type="NCBI Taxonomy" id="392030"/>
    <lineage>
        <taxon>Eukaryota</taxon>
        <taxon>Metazoa</taxon>
        <taxon>Spiralia</taxon>
        <taxon>Gnathifera</taxon>
        <taxon>Rotifera</taxon>
        <taxon>Eurotatoria</taxon>
        <taxon>Bdelloidea</taxon>
        <taxon>Philodinida</taxon>
        <taxon>Philodinidae</taxon>
        <taxon>Rotaria</taxon>
    </lineage>
</organism>
<comment type="caution">
    <text evidence="1">The sequence shown here is derived from an EMBL/GenBank/DDBJ whole genome shotgun (WGS) entry which is preliminary data.</text>
</comment>
<name>A0A819JGC6_9BILA</name>
<evidence type="ECO:0000313" key="2">
    <source>
        <dbReference type="EMBL" id="CAF3938049.1"/>
    </source>
</evidence>
<dbReference type="EMBL" id="CAJOBF010001276">
    <property type="protein sequence ID" value="CAF3933086.1"/>
    <property type="molecule type" value="Genomic_DNA"/>
</dbReference>
<reference evidence="1" key="1">
    <citation type="submission" date="2021-02" db="EMBL/GenBank/DDBJ databases">
        <authorList>
            <person name="Nowell W R."/>
        </authorList>
    </citation>
    <scope>NUCLEOTIDE SEQUENCE</scope>
</reference>
<evidence type="ECO:0000313" key="1">
    <source>
        <dbReference type="EMBL" id="CAF3933086.1"/>
    </source>
</evidence>
<dbReference type="Proteomes" id="UP000676336">
    <property type="component" value="Unassembled WGS sequence"/>
</dbReference>
<sequence length="128" mass="14007">METSSPMILNSRYNISASAQRGRCPHPQYPSRGLSCSTEDDDSICPWNYTCRPLTNVDQSPCTVCKCAADLCLTTTCHLGTKCTTQKYQPCAIKGRCGVTTKCIIDPSIPIDSNSKPKKVSRLLTRDG</sequence>
<proteinExistence type="predicted"/>
<gene>
    <name evidence="2" type="ORF">SMN809_LOCUS8566</name>
    <name evidence="1" type="ORF">UXM345_LOCUS12313</name>
</gene>
<dbReference type="Proteomes" id="UP000663842">
    <property type="component" value="Unassembled WGS sequence"/>
</dbReference>